<evidence type="ECO:0000313" key="2">
    <source>
        <dbReference type="EMBL" id="MFD0789280.1"/>
    </source>
</evidence>
<accession>A0ABW3AE69</accession>
<reference evidence="3" key="1">
    <citation type="journal article" date="2019" name="Int. J. Syst. Evol. Microbiol.">
        <title>The Global Catalogue of Microorganisms (GCM) 10K type strain sequencing project: providing services to taxonomists for standard genome sequencing and annotation.</title>
        <authorList>
            <consortium name="The Broad Institute Genomics Platform"/>
            <consortium name="The Broad Institute Genome Sequencing Center for Infectious Disease"/>
            <person name="Wu L."/>
            <person name="Ma J."/>
        </authorList>
    </citation>
    <scope>NUCLEOTIDE SEQUENCE [LARGE SCALE GENOMIC DNA]</scope>
    <source>
        <strain evidence="3">CCUG 54523</strain>
    </source>
</reference>
<feature type="transmembrane region" description="Helical" evidence="1">
    <location>
        <begin position="52"/>
        <end position="78"/>
    </location>
</feature>
<feature type="transmembrane region" description="Helical" evidence="1">
    <location>
        <begin position="7"/>
        <end position="32"/>
    </location>
</feature>
<gene>
    <name evidence="2" type="ORF">ACFQ0P_02635</name>
</gene>
<organism evidence="2 3">
    <name type="scientific">Microbacterium insulae</name>
    <dbReference type="NCBI Taxonomy" id="483014"/>
    <lineage>
        <taxon>Bacteria</taxon>
        <taxon>Bacillati</taxon>
        <taxon>Actinomycetota</taxon>
        <taxon>Actinomycetes</taxon>
        <taxon>Micrococcales</taxon>
        <taxon>Microbacteriaceae</taxon>
        <taxon>Microbacterium</taxon>
    </lineage>
</organism>
<feature type="transmembrane region" description="Helical" evidence="1">
    <location>
        <begin position="114"/>
        <end position="133"/>
    </location>
</feature>
<evidence type="ECO:0000313" key="3">
    <source>
        <dbReference type="Proteomes" id="UP001597055"/>
    </source>
</evidence>
<keyword evidence="1" id="KW-1133">Transmembrane helix</keyword>
<dbReference type="EMBL" id="JBHTII010000001">
    <property type="protein sequence ID" value="MFD0789280.1"/>
    <property type="molecule type" value="Genomic_DNA"/>
</dbReference>
<keyword evidence="1" id="KW-0472">Membrane</keyword>
<feature type="transmembrane region" description="Helical" evidence="1">
    <location>
        <begin position="85"/>
        <end position="108"/>
    </location>
</feature>
<protein>
    <recommendedName>
        <fullName evidence="4">DUF4345 domain-containing protein</fullName>
    </recommendedName>
</protein>
<dbReference type="RefSeq" id="WP_204980167.1">
    <property type="nucleotide sequence ID" value="NZ_JBHTII010000001.1"/>
</dbReference>
<comment type="caution">
    <text evidence="2">The sequence shown here is derived from an EMBL/GenBank/DDBJ whole genome shotgun (WGS) entry which is preliminary data.</text>
</comment>
<proteinExistence type="predicted"/>
<evidence type="ECO:0008006" key="4">
    <source>
        <dbReference type="Google" id="ProtNLM"/>
    </source>
</evidence>
<dbReference type="Proteomes" id="UP001597055">
    <property type="component" value="Unassembled WGS sequence"/>
</dbReference>
<keyword evidence="3" id="KW-1185">Reference proteome</keyword>
<keyword evidence="1" id="KW-0812">Transmembrane</keyword>
<evidence type="ECO:0000256" key="1">
    <source>
        <dbReference type="SAM" id="Phobius"/>
    </source>
</evidence>
<sequence length="156" mass="16363">MVRTASIVLLSVLAFVSVTALAGGIALIAGSLDPALGSVLVPPMEYLEGSPFTSYVVPGLALIVLVAGSQALAFFAVLRHAGRAAFLAAATGFACLIWIFIQMVFIPFSPLQAVYFTAGMLELGLVLVHLGVLDFEPYPRRSTATSARRPTEPAGR</sequence>
<name>A0ABW3AE69_9MICO</name>